<comment type="caution">
    <text evidence="1">The sequence shown here is derived from an EMBL/GenBank/DDBJ whole genome shotgun (WGS) entry which is preliminary data.</text>
</comment>
<organism evidence="1 2">
    <name type="scientific">Pocillopora meandrina</name>
    <dbReference type="NCBI Taxonomy" id="46732"/>
    <lineage>
        <taxon>Eukaryota</taxon>
        <taxon>Metazoa</taxon>
        <taxon>Cnidaria</taxon>
        <taxon>Anthozoa</taxon>
        <taxon>Hexacorallia</taxon>
        <taxon>Scleractinia</taxon>
        <taxon>Astrocoeniina</taxon>
        <taxon>Pocilloporidae</taxon>
        <taxon>Pocillopora</taxon>
    </lineage>
</organism>
<name>A0AAU9W0L9_9CNID</name>
<dbReference type="Proteomes" id="UP001159428">
    <property type="component" value="Unassembled WGS sequence"/>
</dbReference>
<evidence type="ECO:0000313" key="1">
    <source>
        <dbReference type="EMBL" id="CAH3041907.1"/>
    </source>
</evidence>
<dbReference type="PANTHER" id="PTHR46963">
    <property type="entry name" value="SIMILAR TO RIKEN CDNA E130308A19"/>
    <property type="match status" value="1"/>
</dbReference>
<evidence type="ECO:0000313" key="2">
    <source>
        <dbReference type="Proteomes" id="UP001159428"/>
    </source>
</evidence>
<dbReference type="EMBL" id="CALNXJ010000006">
    <property type="protein sequence ID" value="CAH3041907.1"/>
    <property type="molecule type" value="Genomic_DNA"/>
</dbReference>
<keyword evidence="2" id="KW-1185">Reference proteome</keyword>
<gene>
    <name evidence="1" type="ORF">PMEA_00028449</name>
</gene>
<dbReference type="InterPro" id="IPR042838">
    <property type="entry name" value="KIAA1958"/>
</dbReference>
<proteinExistence type="predicted"/>
<dbReference type="PANTHER" id="PTHR46963:SF2">
    <property type="match status" value="1"/>
</dbReference>
<sequence>MLQIFYTEIRTKDGCEYEPESLKSMLAALDRYLKEHDYKYSIIRDREFHQSKLVLEGKVKCLRQQGKGKRPNAANVLTAEEEKMLWSEQSLGDCIPRVLSQTITFKTSLVPINHEMHSRSYDFLYL</sequence>
<reference evidence="1 2" key="1">
    <citation type="submission" date="2022-05" db="EMBL/GenBank/DDBJ databases">
        <authorList>
            <consortium name="Genoscope - CEA"/>
            <person name="William W."/>
        </authorList>
    </citation>
    <scope>NUCLEOTIDE SEQUENCE [LARGE SCALE GENOMIC DNA]</scope>
</reference>
<protein>
    <submittedName>
        <fullName evidence="1">Uncharacterized protein</fullName>
    </submittedName>
</protein>
<accession>A0AAU9W0L9</accession>
<dbReference type="AlphaFoldDB" id="A0AAU9W0L9"/>